<dbReference type="AlphaFoldDB" id="A0A7J5A9H3"/>
<sequence>MEKILFNSNLKTFLIFNISLFFINVGFSKNLFCSPIYKECKSQTFNASKLKFEEPSMYWLNLTNNLGYFSQMAVGYTSEATLGVDRGIDGLNINLKYYLCSTIDDSPYAIQGRPAFVVSDVVPVVFKIATAGEYSIDIYYLTGLFLDQEIFIKDKLTNTIHDLKSGPYLFSSNVGTFNNRFEIVYQNALAFQQTVFVNKSLQVFKQNQDLIIKPGTKAISNVVVYDFNGKPIAFQNVSDTSEIKLFIASTVEFLIVKISTEDGSIVTKKIFNHNPL</sequence>
<dbReference type="Proteomes" id="UP000490922">
    <property type="component" value="Unassembled WGS sequence"/>
</dbReference>
<protein>
    <recommendedName>
        <fullName evidence="4">T9SS sorting signal type C domain-containing protein</fullName>
    </recommendedName>
</protein>
<accession>A0A7J5A9H3</accession>
<evidence type="ECO:0008006" key="4">
    <source>
        <dbReference type="Google" id="ProtNLM"/>
    </source>
</evidence>
<dbReference type="OrthoDB" id="1652165at2"/>
<feature type="transmembrane region" description="Helical" evidence="1">
    <location>
        <begin position="12"/>
        <end position="32"/>
    </location>
</feature>
<gene>
    <name evidence="2" type="ORF">F6464_13555</name>
</gene>
<reference evidence="2 3" key="1">
    <citation type="submission" date="2019-09" db="EMBL/GenBank/DDBJ databases">
        <title>Flavobacterium sp. nov., isolated from glacier ice.</title>
        <authorList>
            <person name="Liu Q."/>
        </authorList>
    </citation>
    <scope>NUCLEOTIDE SEQUENCE [LARGE SCALE GENOMIC DNA]</scope>
    <source>
        <strain evidence="2 3">NBRC 112527</strain>
    </source>
</reference>
<comment type="caution">
    <text evidence="2">The sequence shown here is derived from an EMBL/GenBank/DDBJ whole genome shotgun (WGS) entry which is preliminary data.</text>
</comment>
<evidence type="ECO:0000313" key="2">
    <source>
        <dbReference type="EMBL" id="KAB1154123.1"/>
    </source>
</evidence>
<dbReference type="EMBL" id="WAEM01000010">
    <property type="protein sequence ID" value="KAB1154123.1"/>
    <property type="molecule type" value="Genomic_DNA"/>
</dbReference>
<keyword evidence="1" id="KW-0472">Membrane</keyword>
<evidence type="ECO:0000256" key="1">
    <source>
        <dbReference type="SAM" id="Phobius"/>
    </source>
</evidence>
<keyword evidence="3" id="KW-1185">Reference proteome</keyword>
<keyword evidence="1" id="KW-0812">Transmembrane</keyword>
<organism evidence="2 3">
    <name type="scientific">Flavobacterium luteum</name>
    <dbReference type="NCBI Taxonomy" id="2026654"/>
    <lineage>
        <taxon>Bacteria</taxon>
        <taxon>Pseudomonadati</taxon>
        <taxon>Bacteroidota</taxon>
        <taxon>Flavobacteriia</taxon>
        <taxon>Flavobacteriales</taxon>
        <taxon>Flavobacteriaceae</taxon>
        <taxon>Flavobacterium</taxon>
    </lineage>
</organism>
<keyword evidence="1" id="KW-1133">Transmembrane helix</keyword>
<proteinExistence type="predicted"/>
<dbReference type="RefSeq" id="WP_151108492.1">
    <property type="nucleotide sequence ID" value="NZ_WAEM01000010.1"/>
</dbReference>
<name>A0A7J5A9H3_9FLAO</name>
<evidence type="ECO:0000313" key="3">
    <source>
        <dbReference type="Proteomes" id="UP000490922"/>
    </source>
</evidence>